<dbReference type="EnsemblPlants" id="AVESA.00010b.r2.5AG0861110.1">
    <property type="protein sequence ID" value="AVESA.00010b.r2.5AG0861110.1.CDS"/>
    <property type="gene ID" value="AVESA.00010b.r2.5AG0861110"/>
</dbReference>
<reference evidence="1" key="2">
    <citation type="submission" date="2025-09" db="UniProtKB">
        <authorList>
            <consortium name="EnsemblPlants"/>
        </authorList>
    </citation>
    <scope>IDENTIFICATION</scope>
</reference>
<reference evidence="1" key="1">
    <citation type="submission" date="2021-05" db="EMBL/GenBank/DDBJ databases">
        <authorList>
            <person name="Scholz U."/>
            <person name="Mascher M."/>
            <person name="Fiebig A."/>
        </authorList>
    </citation>
    <scope>NUCLEOTIDE SEQUENCE [LARGE SCALE GENOMIC DNA]</scope>
</reference>
<keyword evidence="2" id="KW-1185">Reference proteome</keyword>
<evidence type="ECO:0000313" key="1">
    <source>
        <dbReference type="EnsemblPlants" id="AVESA.00010b.r2.5AG0861110.1.CDS"/>
    </source>
</evidence>
<organism evidence="1 2">
    <name type="scientific">Avena sativa</name>
    <name type="common">Oat</name>
    <dbReference type="NCBI Taxonomy" id="4498"/>
    <lineage>
        <taxon>Eukaryota</taxon>
        <taxon>Viridiplantae</taxon>
        <taxon>Streptophyta</taxon>
        <taxon>Embryophyta</taxon>
        <taxon>Tracheophyta</taxon>
        <taxon>Spermatophyta</taxon>
        <taxon>Magnoliopsida</taxon>
        <taxon>Liliopsida</taxon>
        <taxon>Poales</taxon>
        <taxon>Poaceae</taxon>
        <taxon>BOP clade</taxon>
        <taxon>Pooideae</taxon>
        <taxon>Poodae</taxon>
        <taxon>Poeae</taxon>
        <taxon>Poeae Chloroplast Group 1 (Aveneae type)</taxon>
        <taxon>Aveninae</taxon>
        <taxon>Avena</taxon>
    </lineage>
</organism>
<dbReference type="Proteomes" id="UP001732700">
    <property type="component" value="Chromosome 5A"/>
</dbReference>
<evidence type="ECO:0000313" key="2">
    <source>
        <dbReference type="Proteomes" id="UP001732700"/>
    </source>
</evidence>
<accession>A0ACD5XVN7</accession>
<proteinExistence type="predicted"/>
<sequence length="268" mass="31226">MRRCRRLSTAVRPRVATAAVAMPRWHDGSSSSGSILEEFTALDHAPATTDDPTFYGIADDFPELCRGHKLPLRKCVAFEGINAGRKFYLCQVNNCGFHSWIDPEWPATIKNALARLWEMYNESNSARIEERYESSKMLKDLAEEKEKAVKKHACLIAETNKFFEETGKKAMEENRRRIYSEAEQEEQMEKYIAGLKNEVEVYKQGNEEFKNLLKTQATIYKEKQKKWEDEKQALKEEKKKLEYSLFDLFNATDSNKENIKRIKEICDE</sequence>
<name>A0ACD5XVN7_AVESA</name>
<protein>
    <submittedName>
        <fullName evidence="1">Uncharacterized protein</fullName>
    </submittedName>
</protein>